<dbReference type="AlphaFoldDB" id="A0A0A9E1Q6"/>
<reference evidence="1" key="1">
    <citation type="submission" date="2014-09" db="EMBL/GenBank/DDBJ databases">
        <authorList>
            <person name="Magalhaes I.L.F."/>
            <person name="Oliveira U."/>
            <person name="Santos F.R."/>
            <person name="Vidigal T.H.D.A."/>
            <person name="Brescovit A.D."/>
            <person name="Santos A.J."/>
        </authorList>
    </citation>
    <scope>NUCLEOTIDE SEQUENCE</scope>
    <source>
        <tissue evidence="1">Shoot tissue taken approximately 20 cm above the soil surface</tissue>
    </source>
</reference>
<protein>
    <submittedName>
        <fullName evidence="1">Uncharacterized protein</fullName>
    </submittedName>
</protein>
<reference evidence="1" key="2">
    <citation type="journal article" date="2015" name="Data Brief">
        <title>Shoot transcriptome of the giant reed, Arundo donax.</title>
        <authorList>
            <person name="Barrero R.A."/>
            <person name="Guerrero F.D."/>
            <person name="Moolhuijzen P."/>
            <person name="Goolsby J.A."/>
            <person name="Tidwell J."/>
            <person name="Bellgard S.E."/>
            <person name="Bellgard M.I."/>
        </authorList>
    </citation>
    <scope>NUCLEOTIDE SEQUENCE</scope>
    <source>
        <tissue evidence="1">Shoot tissue taken approximately 20 cm above the soil surface</tissue>
    </source>
</reference>
<accession>A0A0A9E1Q6</accession>
<evidence type="ECO:0000313" key="1">
    <source>
        <dbReference type="EMBL" id="JAD92943.1"/>
    </source>
</evidence>
<organism evidence="1">
    <name type="scientific">Arundo donax</name>
    <name type="common">Giant reed</name>
    <name type="synonym">Donax arundinaceus</name>
    <dbReference type="NCBI Taxonomy" id="35708"/>
    <lineage>
        <taxon>Eukaryota</taxon>
        <taxon>Viridiplantae</taxon>
        <taxon>Streptophyta</taxon>
        <taxon>Embryophyta</taxon>
        <taxon>Tracheophyta</taxon>
        <taxon>Spermatophyta</taxon>
        <taxon>Magnoliopsida</taxon>
        <taxon>Liliopsida</taxon>
        <taxon>Poales</taxon>
        <taxon>Poaceae</taxon>
        <taxon>PACMAD clade</taxon>
        <taxon>Arundinoideae</taxon>
        <taxon>Arundineae</taxon>
        <taxon>Arundo</taxon>
    </lineage>
</organism>
<dbReference type="EMBL" id="GBRH01204952">
    <property type="protein sequence ID" value="JAD92943.1"/>
    <property type="molecule type" value="Transcribed_RNA"/>
</dbReference>
<name>A0A0A9E1Q6_ARUDO</name>
<sequence length="48" mass="5628">MIRLYFNAFYQAIKISRVPVCHFLPKAGECFVVKEIAYSFGHLMEVLF</sequence>
<proteinExistence type="predicted"/>